<name>A0ABR1V2S5_9PEZI</name>
<accession>A0ABR1V2S5</accession>
<dbReference type="GeneID" id="92049589"/>
<keyword evidence="3" id="KW-1185">Reference proteome</keyword>
<dbReference type="EMBL" id="JAQQWN010000009">
    <property type="protein sequence ID" value="KAK8065468.1"/>
    <property type="molecule type" value="Genomic_DNA"/>
</dbReference>
<feature type="compositionally biased region" description="Basic and acidic residues" evidence="1">
    <location>
        <begin position="30"/>
        <end position="39"/>
    </location>
</feature>
<comment type="caution">
    <text evidence="2">The sequence shown here is derived from an EMBL/GenBank/DDBJ whole genome shotgun (WGS) entry which is preliminary data.</text>
</comment>
<dbReference type="Proteomes" id="UP001433268">
    <property type="component" value="Unassembled WGS sequence"/>
</dbReference>
<feature type="compositionally biased region" description="Gly residues" evidence="1">
    <location>
        <begin position="1"/>
        <end position="10"/>
    </location>
</feature>
<protein>
    <submittedName>
        <fullName evidence="2">Uncharacterized protein</fullName>
    </submittedName>
</protein>
<feature type="region of interest" description="Disordered" evidence="1">
    <location>
        <begin position="153"/>
        <end position="191"/>
    </location>
</feature>
<organism evidence="2 3">
    <name type="scientific">Apiospora hydei</name>
    <dbReference type="NCBI Taxonomy" id="1337664"/>
    <lineage>
        <taxon>Eukaryota</taxon>
        <taxon>Fungi</taxon>
        <taxon>Dikarya</taxon>
        <taxon>Ascomycota</taxon>
        <taxon>Pezizomycotina</taxon>
        <taxon>Sordariomycetes</taxon>
        <taxon>Xylariomycetidae</taxon>
        <taxon>Amphisphaeriales</taxon>
        <taxon>Apiosporaceae</taxon>
        <taxon>Apiospora</taxon>
    </lineage>
</organism>
<dbReference type="RefSeq" id="XP_066662221.1">
    <property type="nucleotide sequence ID" value="XM_066816529.1"/>
</dbReference>
<evidence type="ECO:0000313" key="3">
    <source>
        <dbReference type="Proteomes" id="UP001433268"/>
    </source>
</evidence>
<evidence type="ECO:0000313" key="2">
    <source>
        <dbReference type="EMBL" id="KAK8065468.1"/>
    </source>
</evidence>
<feature type="region of interest" description="Disordered" evidence="1">
    <location>
        <begin position="1"/>
        <end position="41"/>
    </location>
</feature>
<sequence length="191" mass="21654">MEPNGKGCGRTGTAKSSGTAVRDYPNPTKETPRSPERWGEGLPIFVGGGTLSSEEQWAKILESPERRGRGIRCLFDSERGPAELHIKLSVGTPQEMARVTEEVGGHEIIFVKELTLKEKHELKIGFPFDLCKCCVWGMLFPNGKIPRYTYLNKTPRREKRRNFPSDTDEEEGVDTREPKRRRRSPPADEEQ</sequence>
<gene>
    <name evidence="2" type="ORF">PG997_012215</name>
</gene>
<reference evidence="2 3" key="1">
    <citation type="submission" date="2023-01" db="EMBL/GenBank/DDBJ databases">
        <title>Analysis of 21 Apiospora genomes using comparative genomics revels a genus with tremendous synthesis potential of carbohydrate active enzymes and secondary metabolites.</title>
        <authorList>
            <person name="Sorensen T."/>
        </authorList>
    </citation>
    <scope>NUCLEOTIDE SEQUENCE [LARGE SCALE GENOMIC DNA]</scope>
    <source>
        <strain evidence="2 3">CBS 114990</strain>
    </source>
</reference>
<evidence type="ECO:0000256" key="1">
    <source>
        <dbReference type="SAM" id="MobiDB-lite"/>
    </source>
</evidence>
<proteinExistence type="predicted"/>